<feature type="compositionally biased region" description="Polar residues" evidence="2">
    <location>
        <begin position="764"/>
        <end position="774"/>
    </location>
</feature>
<evidence type="ECO:0000313" key="4">
    <source>
        <dbReference type="EMBL" id="QFG70017.1"/>
    </source>
</evidence>
<dbReference type="RefSeq" id="WP_158062510.1">
    <property type="nucleotide sequence ID" value="NZ_CP044427.1"/>
</dbReference>
<dbReference type="PANTHER" id="PTHR12526">
    <property type="entry name" value="GLYCOSYLTRANSFERASE"/>
    <property type="match status" value="1"/>
</dbReference>
<feature type="region of interest" description="Disordered" evidence="2">
    <location>
        <begin position="749"/>
        <end position="783"/>
    </location>
</feature>
<dbReference type="EMBL" id="CP044427">
    <property type="protein sequence ID" value="QFG70017.1"/>
    <property type="molecule type" value="Genomic_DNA"/>
</dbReference>
<name>A0A5J6V965_9MICO</name>
<evidence type="ECO:0000256" key="2">
    <source>
        <dbReference type="SAM" id="MobiDB-lite"/>
    </source>
</evidence>
<feature type="compositionally biased region" description="Low complexity" evidence="2">
    <location>
        <begin position="751"/>
        <end position="763"/>
    </location>
</feature>
<dbReference type="SUPFAM" id="SSF53756">
    <property type="entry name" value="UDP-Glycosyltransferase/glycogen phosphorylase"/>
    <property type="match status" value="1"/>
</dbReference>
<dbReference type="AlphaFoldDB" id="A0A5J6V965"/>
<dbReference type="KEGG" id="serw:FY030_16035"/>
<dbReference type="PANTHER" id="PTHR12526:SF638">
    <property type="entry name" value="SPORE COAT PROTEIN SA"/>
    <property type="match status" value="1"/>
</dbReference>
<accession>A0A5J6V965</accession>
<dbReference type="OrthoDB" id="6713581at2"/>
<proteinExistence type="predicted"/>
<reference evidence="4 5" key="1">
    <citation type="submission" date="2019-09" db="EMBL/GenBank/DDBJ databases">
        <title>Serinicoccus pratensis sp. nov., isolated from meadow soil.</title>
        <authorList>
            <person name="Zhang W."/>
        </authorList>
    </citation>
    <scope>NUCLEOTIDE SEQUENCE [LARGE SCALE GENOMIC DNA]</scope>
    <source>
        <strain evidence="4 5">W204</strain>
    </source>
</reference>
<protein>
    <submittedName>
        <fullName evidence="4">Glycosyltransferase family 4 protein</fullName>
    </submittedName>
</protein>
<evidence type="ECO:0000259" key="3">
    <source>
        <dbReference type="Pfam" id="PF00534"/>
    </source>
</evidence>
<evidence type="ECO:0000256" key="1">
    <source>
        <dbReference type="ARBA" id="ARBA00022679"/>
    </source>
</evidence>
<keyword evidence="5" id="KW-1185">Reference proteome</keyword>
<dbReference type="Proteomes" id="UP000326546">
    <property type="component" value="Chromosome"/>
</dbReference>
<keyword evidence="1 4" id="KW-0808">Transferase</keyword>
<dbReference type="Pfam" id="PF00534">
    <property type="entry name" value="Glycos_transf_1"/>
    <property type="match status" value="1"/>
</dbReference>
<dbReference type="GO" id="GO:0016757">
    <property type="term" value="F:glycosyltransferase activity"/>
    <property type="evidence" value="ECO:0007669"/>
    <property type="project" value="InterPro"/>
</dbReference>
<feature type="domain" description="Glycosyl transferase family 1" evidence="3">
    <location>
        <begin position="556"/>
        <end position="726"/>
    </location>
</feature>
<dbReference type="Gene3D" id="3.40.50.2000">
    <property type="entry name" value="Glycogen Phosphorylase B"/>
    <property type="match status" value="1"/>
</dbReference>
<sequence>MKITRRRTKKKSPRRIRTDAPRTWLLLASSAQTVTAHAEEIRGLASAGHVVRLGYRGGRLPVGLPRGRHRLGTYRTGPIRPLTAALTAALTAPLPLARKLSLAAERDRWLAEIAPVADDIVFLDQPAAQHLLERVTALAPAAQVWLPAQAARVLAEEAAWRELSVGAVELDGRLPAQRITLSRVLAPAEKLTELAEAAPLRRDLARDVRPELRRLSRWALRRGRFDRVDSLLAITDLLRGMFGPDGREDAAVAALRAHVALVRDEDPGAPVVELVGSVLDQADVALGIDDVKEASELGAIALGLAFHQQLHTATMRTPLVEEPDVFLAPLRKSRIGQLLALADARPLGPESLFDTEGEGEDAAGLTHEDAELNTPSHLAEAPAVRTDNGSEGRLRVCMLPGVYAHHAVPLLEALDTHEGVELTTVRLTGVPFRGMMIDAPLLQYRIEHALGRVPTVGLQVTREELEAVRSADVVVADWADKGAAWASTVVPDGTRMVVRVHSVDALSAPAQLVDWSRVDDVVFVADHIRDLFLGVLGERVGHVRTHVVTNIVPPEKFPDPLLPDASRTLGVVGWGQVVKDPTFALDVLEILVRDDKRWRLRLIGTDFGQHHAAAAQEYAATFRRRALQDNIVDQIDYTGFTRQLADHLRHVGFILNTSRREGCPVGTLEGTAAGAFPVVRDWPTFAALDGAGRLFPRRCVVTTPQEAAQLIQSLADDEQRRRAVAEVRQDMAEQFSDAGTRDRLLEVIIEPQATNQPQPQATNHPQPQATNQPEPQAVEESER</sequence>
<gene>
    <name evidence="4" type="ORF">FY030_16035</name>
</gene>
<dbReference type="InterPro" id="IPR001296">
    <property type="entry name" value="Glyco_trans_1"/>
</dbReference>
<organism evidence="4 5">
    <name type="scientific">Ornithinimicrobium pratense</name>
    <dbReference type="NCBI Taxonomy" id="2593973"/>
    <lineage>
        <taxon>Bacteria</taxon>
        <taxon>Bacillati</taxon>
        <taxon>Actinomycetota</taxon>
        <taxon>Actinomycetes</taxon>
        <taxon>Micrococcales</taxon>
        <taxon>Ornithinimicrobiaceae</taxon>
        <taxon>Ornithinimicrobium</taxon>
    </lineage>
</organism>
<evidence type="ECO:0000313" key="5">
    <source>
        <dbReference type="Proteomes" id="UP000326546"/>
    </source>
</evidence>